<feature type="domain" description="Glutamine amidotransferase" evidence="12">
    <location>
        <begin position="4"/>
        <end position="200"/>
    </location>
</feature>
<dbReference type="HAMAP" id="MF_00278">
    <property type="entry name" value="HisH"/>
    <property type="match status" value="1"/>
</dbReference>
<organism evidence="13 14">
    <name type="scientific">Campylobacter iguaniorum</name>
    <dbReference type="NCBI Taxonomy" id="1244531"/>
    <lineage>
        <taxon>Bacteria</taxon>
        <taxon>Pseudomonadati</taxon>
        <taxon>Campylobacterota</taxon>
        <taxon>Epsilonproteobacteria</taxon>
        <taxon>Campylobacterales</taxon>
        <taxon>Campylobacteraceae</taxon>
        <taxon>Campylobacter</taxon>
    </lineage>
</organism>
<keyword evidence="14" id="KW-1185">Reference proteome</keyword>
<comment type="subunit">
    <text evidence="2 10">Heterodimer of HisH and HisF.</text>
</comment>
<dbReference type="PATRIC" id="fig|1244531.5.peg.1561"/>
<dbReference type="Proteomes" id="UP000028486">
    <property type="component" value="Chromosome"/>
</dbReference>
<dbReference type="PANTHER" id="PTHR42701">
    <property type="entry name" value="IMIDAZOLE GLYCEROL PHOSPHATE SYNTHASE SUBUNIT HISH"/>
    <property type="match status" value="1"/>
</dbReference>
<evidence type="ECO:0000256" key="1">
    <source>
        <dbReference type="ARBA" id="ARBA00005091"/>
    </source>
</evidence>
<protein>
    <recommendedName>
        <fullName evidence="10">Imidazole glycerol phosphate synthase subunit HisH</fullName>
        <ecNumber evidence="10">4.3.2.10</ecNumber>
    </recommendedName>
    <alternativeName>
        <fullName evidence="10">IGP synthase glutaminase subunit</fullName>
        <ecNumber evidence="10">3.5.1.2</ecNumber>
    </alternativeName>
    <alternativeName>
        <fullName evidence="10">IGP synthase subunit HisH</fullName>
    </alternativeName>
    <alternativeName>
        <fullName evidence="10">ImGP synthase subunit HisH</fullName>
        <shortName evidence="10">IGPS subunit HisH</shortName>
    </alternativeName>
</protein>
<comment type="catalytic activity">
    <reaction evidence="8 10">
        <text>5-[(5-phospho-1-deoxy-D-ribulos-1-ylimino)methylamino]-1-(5-phospho-beta-D-ribosyl)imidazole-4-carboxamide + L-glutamine = D-erythro-1-(imidazol-4-yl)glycerol 3-phosphate + 5-amino-1-(5-phospho-beta-D-ribosyl)imidazole-4-carboxamide + L-glutamate + H(+)</text>
        <dbReference type="Rhea" id="RHEA:24793"/>
        <dbReference type="ChEBI" id="CHEBI:15378"/>
        <dbReference type="ChEBI" id="CHEBI:29985"/>
        <dbReference type="ChEBI" id="CHEBI:58278"/>
        <dbReference type="ChEBI" id="CHEBI:58359"/>
        <dbReference type="ChEBI" id="CHEBI:58475"/>
        <dbReference type="ChEBI" id="CHEBI:58525"/>
        <dbReference type="EC" id="4.3.2.10"/>
    </reaction>
</comment>
<dbReference type="GO" id="GO:0000105">
    <property type="term" value="P:L-histidine biosynthetic process"/>
    <property type="evidence" value="ECO:0007669"/>
    <property type="project" value="UniProtKB-UniRule"/>
</dbReference>
<dbReference type="eggNOG" id="COG0118">
    <property type="taxonomic scope" value="Bacteria"/>
</dbReference>
<gene>
    <name evidence="10 13" type="primary">hisH</name>
    <name evidence="13" type="ORF">CIG1485E_1363</name>
</gene>
<keyword evidence="6 10" id="KW-0368">Histidine biosynthesis</keyword>
<dbReference type="PIRSF" id="PIRSF000495">
    <property type="entry name" value="Amidotransf_hisH"/>
    <property type="match status" value="1"/>
</dbReference>
<dbReference type="Pfam" id="PF00117">
    <property type="entry name" value="GATase"/>
    <property type="match status" value="1"/>
</dbReference>
<dbReference type="EC" id="3.5.1.2" evidence="10"/>
<dbReference type="GO" id="GO:0000107">
    <property type="term" value="F:imidazoleglycerol-phosphate synthase activity"/>
    <property type="evidence" value="ECO:0007669"/>
    <property type="project" value="UniProtKB-UniRule"/>
</dbReference>
<keyword evidence="4 10" id="KW-0378">Hydrolase</keyword>
<evidence type="ECO:0000256" key="9">
    <source>
        <dbReference type="ARBA" id="ARBA00049534"/>
    </source>
</evidence>
<dbReference type="GO" id="GO:0004359">
    <property type="term" value="F:glutaminase activity"/>
    <property type="evidence" value="ECO:0007669"/>
    <property type="project" value="UniProtKB-EC"/>
</dbReference>
<accession>A0A076FCR3</accession>
<comment type="function">
    <text evidence="10">IGPS catalyzes the conversion of PRFAR and glutamine to IGP, AICAR and glutamate. The HisH subunit catalyzes the hydrolysis of glutamine to glutamate and ammonia as part of the synthesis of IGP and AICAR. The resulting ammonia molecule is channeled to the active site of HisF.</text>
</comment>
<dbReference type="HOGENOM" id="CLU_071837_2_2_7"/>
<reference evidence="14" key="1">
    <citation type="journal article" date="2014" name="Genome Announc.">
        <title>Complete Genome Sequence of Campylobacter iguaniorum Strain 1485ET, Isolated from a Bearded Dragon (Pogona vitticeps).</title>
        <authorList>
            <person name="Gilbert M.J."/>
            <person name="Miller W.G."/>
            <person name="Yee E."/>
            <person name="Kik M."/>
            <person name="Wagenaar J.A."/>
            <person name="Duim B."/>
        </authorList>
    </citation>
    <scope>NUCLEOTIDE SEQUENCE [LARGE SCALE GENOMIC DNA]</scope>
    <source>
        <strain evidence="14">1485E</strain>
    </source>
</reference>
<dbReference type="Gene3D" id="3.40.50.880">
    <property type="match status" value="1"/>
</dbReference>
<feature type="active site" description="Nucleophile" evidence="10 11">
    <location>
        <position position="79"/>
    </location>
</feature>
<dbReference type="UniPathway" id="UPA00031">
    <property type="reaction ID" value="UER00010"/>
</dbReference>
<dbReference type="STRING" id="1244531.CIG2463D_1554"/>
<dbReference type="InterPro" id="IPR010139">
    <property type="entry name" value="Imidazole-glycPsynth_HisH"/>
</dbReference>
<dbReference type="GO" id="GO:0016829">
    <property type="term" value="F:lyase activity"/>
    <property type="evidence" value="ECO:0007669"/>
    <property type="project" value="UniProtKB-KW"/>
</dbReference>
<name>A0A076FCR3_9BACT</name>
<dbReference type="EC" id="4.3.2.10" evidence="10"/>
<feature type="active site" evidence="10 11">
    <location>
        <position position="185"/>
    </location>
</feature>
<proteinExistence type="inferred from homology"/>
<dbReference type="PROSITE" id="PS51273">
    <property type="entry name" value="GATASE_TYPE_1"/>
    <property type="match status" value="1"/>
</dbReference>
<dbReference type="OrthoDB" id="9807749at2"/>
<comment type="catalytic activity">
    <reaction evidence="9 10">
        <text>L-glutamine + H2O = L-glutamate + NH4(+)</text>
        <dbReference type="Rhea" id="RHEA:15889"/>
        <dbReference type="ChEBI" id="CHEBI:15377"/>
        <dbReference type="ChEBI" id="CHEBI:28938"/>
        <dbReference type="ChEBI" id="CHEBI:29985"/>
        <dbReference type="ChEBI" id="CHEBI:58359"/>
        <dbReference type="EC" id="3.5.1.2"/>
    </reaction>
</comment>
<evidence type="ECO:0000313" key="13">
    <source>
        <dbReference type="EMBL" id="AII15187.1"/>
    </source>
</evidence>
<feature type="active site" evidence="10 11">
    <location>
        <position position="187"/>
    </location>
</feature>
<dbReference type="RefSeq" id="WP_038454869.1">
    <property type="nucleotide sequence ID" value="NZ_CP009043.1"/>
</dbReference>
<dbReference type="CDD" id="cd01748">
    <property type="entry name" value="GATase1_IGP_Synthase"/>
    <property type="match status" value="1"/>
</dbReference>
<keyword evidence="5 10" id="KW-0315">Glutamine amidotransferase</keyword>
<comment type="subcellular location">
    <subcellularLocation>
        <location evidence="10">Cytoplasm</location>
    </subcellularLocation>
</comment>
<dbReference type="AlphaFoldDB" id="A0A076FCR3"/>
<dbReference type="InterPro" id="IPR029062">
    <property type="entry name" value="Class_I_gatase-like"/>
</dbReference>
<dbReference type="InterPro" id="IPR017926">
    <property type="entry name" value="GATASE"/>
</dbReference>
<evidence type="ECO:0000256" key="5">
    <source>
        <dbReference type="ARBA" id="ARBA00022962"/>
    </source>
</evidence>
<keyword evidence="3 10" id="KW-0028">Amino-acid biosynthesis</keyword>
<keyword evidence="10" id="KW-0963">Cytoplasm</keyword>
<sequence length="203" mass="22583">MIGIIDYGAGNIRSVINAFSYVGAKSELVSDANELKNYDKLLLPGVGAFGDAMNKLKSSNLDSAILEFIKTGKPFLGICLGMQLLFEKGFEFGEHDGLGVMEGSVVKFDEAKFDKYLKVPHMGWNVCDFKAQTKVNKGLNKQAYLYFVHSYHAICPANQVLATTNYGYKFVSAIYKDNVYGFQPHPEKSHENGLKIIKNFTEL</sequence>
<evidence type="ECO:0000256" key="2">
    <source>
        <dbReference type="ARBA" id="ARBA00011152"/>
    </source>
</evidence>
<keyword evidence="7 10" id="KW-0456">Lyase</keyword>
<evidence type="ECO:0000259" key="12">
    <source>
        <dbReference type="Pfam" id="PF00117"/>
    </source>
</evidence>
<dbReference type="NCBIfam" id="TIGR01855">
    <property type="entry name" value="IMP_synth_hisH"/>
    <property type="match status" value="1"/>
</dbReference>
<keyword evidence="13" id="KW-0808">Transferase</keyword>
<evidence type="ECO:0000256" key="3">
    <source>
        <dbReference type="ARBA" id="ARBA00022605"/>
    </source>
</evidence>
<keyword evidence="13" id="KW-0328">Glycosyltransferase</keyword>
<evidence type="ECO:0000256" key="6">
    <source>
        <dbReference type="ARBA" id="ARBA00023102"/>
    </source>
</evidence>
<dbReference type="SUPFAM" id="SSF52317">
    <property type="entry name" value="Class I glutamine amidotransferase-like"/>
    <property type="match status" value="1"/>
</dbReference>
<evidence type="ECO:0000256" key="10">
    <source>
        <dbReference type="HAMAP-Rule" id="MF_00278"/>
    </source>
</evidence>
<comment type="pathway">
    <text evidence="1 10">Amino-acid biosynthesis; L-histidine biosynthesis; L-histidine from 5-phospho-alpha-D-ribose 1-diphosphate: step 5/9.</text>
</comment>
<dbReference type="PANTHER" id="PTHR42701:SF1">
    <property type="entry name" value="IMIDAZOLE GLYCEROL PHOSPHATE SYNTHASE SUBUNIT HISH"/>
    <property type="match status" value="1"/>
</dbReference>
<evidence type="ECO:0000256" key="8">
    <source>
        <dbReference type="ARBA" id="ARBA00047838"/>
    </source>
</evidence>
<evidence type="ECO:0000313" key="14">
    <source>
        <dbReference type="Proteomes" id="UP000028486"/>
    </source>
</evidence>
<dbReference type="EMBL" id="CP009043">
    <property type="protein sequence ID" value="AII15187.1"/>
    <property type="molecule type" value="Genomic_DNA"/>
</dbReference>
<evidence type="ECO:0000256" key="4">
    <source>
        <dbReference type="ARBA" id="ARBA00022801"/>
    </source>
</evidence>
<dbReference type="KEGG" id="caj:CIG1485E_1363"/>
<dbReference type="GO" id="GO:0005737">
    <property type="term" value="C:cytoplasm"/>
    <property type="evidence" value="ECO:0007669"/>
    <property type="project" value="UniProtKB-SubCell"/>
</dbReference>
<evidence type="ECO:0000256" key="7">
    <source>
        <dbReference type="ARBA" id="ARBA00023239"/>
    </source>
</evidence>
<evidence type="ECO:0000256" key="11">
    <source>
        <dbReference type="PIRSR" id="PIRSR000495-1"/>
    </source>
</evidence>